<dbReference type="NCBIfam" id="NF000996">
    <property type="entry name" value="PRK00105.1"/>
    <property type="match status" value="1"/>
</dbReference>
<reference evidence="11 12" key="1">
    <citation type="submission" date="2019-09" db="EMBL/GenBank/DDBJ databases">
        <title>Whole-genome sequence of the purple sulfur bacterium Thiohalocapsa marina DSM 19078.</title>
        <authorList>
            <person name="Kyndt J.A."/>
            <person name="Meyer T.E."/>
        </authorList>
    </citation>
    <scope>NUCLEOTIDE SEQUENCE [LARGE SCALE GENOMIC DNA]</scope>
    <source>
        <strain evidence="11 12">DSM 19078</strain>
    </source>
</reference>
<feature type="active site" description="Proton acceptor" evidence="10">
    <location>
        <position position="328"/>
    </location>
</feature>
<keyword evidence="7 10" id="KW-0808">Transferase</keyword>
<evidence type="ECO:0000256" key="4">
    <source>
        <dbReference type="ARBA" id="ARBA00015486"/>
    </source>
</evidence>
<evidence type="ECO:0000256" key="8">
    <source>
        <dbReference type="ARBA" id="ARBA00030686"/>
    </source>
</evidence>
<comment type="function">
    <text evidence="10">Catalyzes the synthesis of alpha-ribazole-5'-phosphate from nicotinate mononucleotide (NAMN) and 5,6-dimethylbenzimidazole (DMB).</text>
</comment>
<dbReference type="Pfam" id="PF02277">
    <property type="entry name" value="DBI_PRT"/>
    <property type="match status" value="1"/>
</dbReference>
<keyword evidence="12" id="KW-1185">Reference proteome</keyword>
<dbReference type="InterPro" id="IPR003200">
    <property type="entry name" value="Nict_dMeBzImd_PRibTrfase"/>
</dbReference>
<dbReference type="UniPathway" id="UPA00061">
    <property type="reaction ID" value="UER00516"/>
</dbReference>
<comment type="pathway">
    <text evidence="1 10">Nucleoside biosynthesis; alpha-ribazole biosynthesis; alpha-ribazole from 5,6-dimethylbenzimidazole: step 1/2.</text>
</comment>
<evidence type="ECO:0000256" key="10">
    <source>
        <dbReference type="HAMAP-Rule" id="MF_00230"/>
    </source>
</evidence>
<dbReference type="GO" id="GO:0008939">
    <property type="term" value="F:nicotinate-nucleotide-dimethylbenzimidazole phosphoribosyltransferase activity"/>
    <property type="evidence" value="ECO:0007669"/>
    <property type="project" value="UniProtKB-UniRule"/>
</dbReference>
<dbReference type="PANTHER" id="PTHR43463:SF1">
    <property type="entry name" value="NICOTINATE-NUCLEOTIDE--DIMETHYLBENZIMIDAZOLE PHOSPHORIBOSYLTRANSFERASE"/>
    <property type="match status" value="1"/>
</dbReference>
<dbReference type="Proteomes" id="UP000322981">
    <property type="component" value="Unassembled WGS sequence"/>
</dbReference>
<evidence type="ECO:0000256" key="5">
    <source>
        <dbReference type="ARBA" id="ARBA00022573"/>
    </source>
</evidence>
<gene>
    <name evidence="10 11" type="primary">cobT</name>
    <name evidence="11" type="ORF">F2Q65_08075</name>
</gene>
<dbReference type="EMBL" id="VWXX01000008">
    <property type="protein sequence ID" value="KAA6185642.1"/>
    <property type="molecule type" value="Genomic_DNA"/>
</dbReference>
<dbReference type="Gene3D" id="1.10.1610.10">
    <property type="match status" value="1"/>
</dbReference>
<accession>A0A5M8FSQ9</accession>
<protein>
    <recommendedName>
        <fullName evidence="4 10">Nicotinate-nucleotide--dimethylbenzimidazole phosphoribosyltransferase</fullName>
        <shortName evidence="10">NN:DBI PRT</shortName>
        <ecNumber evidence="3 10">2.4.2.21</ecNumber>
    </recommendedName>
    <alternativeName>
        <fullName evidence="8 10">N(1)-alpha-phosphoribosyltransferase</fullName>
    </alternativeName>
</protein>
<dbReference type="NCBIfam" id="TIGR03160">
    <property type="entry name" value="cobT_DBIPRT"/>
    <property type="match status" value="1"/>
</dbReference>
<evidence type="ECO:0000256" key="2">
    <source>
        <dbReference type="ARBA" id="ARBA00007110"/>
    </source>
</evidence>
<dbReference type="SUPFAM" id="SSF52733">
    <property type="entry name" value="Nicotinate mononucleotide:5,6-dimethylbenzimidazole phosphoribosyltransferase (CobT)"/>
    <property type="match status" value="1"/>
</dbReference>
<keyword evidence="5 10" id="KW-0169">Cobalamin biosynthesis</keyword>
<dbReference type="FunFam" id="3.40.50.10210:FF:000001">
    <property type="entry name" value="Nicotinate-nucleotide--dimethylbenzimidazole phosphoribosyltransferase"/>
    <property type="match status" value="1"/>
</dbReference>
<comment type="caution">
    <text evidence="11">The sequence shown here is derived from an EMBL/GenBank/DDBJ whole genome shotgun (WGS) entry which is preliminary data.</text>
</comment>
<dbReference type="CDD" id="cd02439">
    <property type="entry name" value="DMB-PRT_CobT"/>
    <property type="match status" value="1"/>
</dbReference>
<comment type="catalytic activity">
    <reaction evidence="9 10">
        <text>5,6-dimethylbenzimidazole + nicotinate beta-D-ribonucleotide = alpha-ribazole 5'-phosphate + nicotinate + H(+)</text>
        <dbReference type="Rhea" id="RHEA:11196"/>
        <dbReference type="ChEBI" id="CHEBI:15378"/>
        <dbReference type="ChEBI" id="CHEBI:15890"/>
        <dbReference type="ChEBI" id="CHEBI:32544"/>
        <dbReference type="ChEBI" id="CHEBI:57502"/>
        <dbReference type="ChEBI" id="CHEBI:57918"/>
        <dbReference type="EC" id="2.4.2.21"/>
    </reaction>
</comment>
<name>A0A5M8FSQ9_9GAMM</name>
<dbReference type="AlphaFoldDB" id="A0A5M8FSQ9"/>
<evidence type="ECO:0000256" key="1">
    <source>
        <dbReference type="ARBA" id="ARBA00005049"/>
    </source>
</evidence>
<dbReference type="EC" id="2.4.2.21" evidence="3 10"/>
<evidence type="ECO:0000313" key="12">
    <source>
        <dbReference type="Proteomes" id="UP000322981"/>
    </source>
</evidence>
<dbReference type="InterPro" id="IPR036087">
    <property type="entry name" value="Nict_dMeBzImd_PRibTrfase_sf"/>
</dbReference>
<comment type="similarity">
    <text evidence="2 10">Belongs to the CobT family.</text>
</comment>
<keyword evidence="6 10" id="KW-0328">Glycosyltransferase</keyword>
<dbReference type="Gene3D" id="3.40.50.10210">
    <property type="match status" value="1"/>
</dbReference>
<dbReference type="InterPro" id="IPR023195">
    <property type="entry name" value="Nict_dMeBzImd_PRibTrfase_N"/>
</dbReference>
<evidence type="ECO:0000256" key="9">
    <source>
        <dbReference type="ARBA" id="ARBA00047340"/>
    </source>
</evidence>
<dbReference type="RefSeq" id="WP_150092210.1">
    <property type="nucleotide sequence ID" value="NZ_JBFUOH010000003.1"/>
</dbReference>
<dbReference type="OrthoDB" id="9781491at2"/>
<sequence>MTASTHWVCTPAAELDAAMGRAAAARQAQLTKPPGALGRLEEVALRLAAMQGRERPSVERVRICVFAADNGVVEEGVSAFPPSVTMQMVMNMAAGGAAISVLALALEADIELVNLGTATPMSPHPAVRDATIAPGSANLARGPAMTDAQCDQALAQGRAAALRAIDAGAELFIGGEMGIGNTTASAAVACALLEQPAAALVGPGTGLDSAGVKHKQRVVARALERHRRAAQATPPDAGRPAPAAVLASLGGFDVAALAGAYVACAQRRLPVLLDGFISSVAALVAVRLCPGAADWMLFSHASAEPGHALVLQALGGVPLLDLEMRLGEGSGAATAVPLLRLACRLHGDMATFAEAGVKGQAPLSAPQ</sequence>
<evidence type="ECO:0000256" key="6">
    <source>
        <dbReference type="ARBA" id="ARBA00022676"/>
    </source>
</evidence>
<proteinExistence type="inferred from homology"/>
<dbReference type="GO" id="GO:0009236">
    <property type="term" value="P:cobalamin biosynthetic process"/>
    <property type="evidence" value="ECO:0007669"/>
    <property type="project" value="UniProtKB-UniRule"/>
</dbReference>
<evidence type="ECO:0000256" key="7">
    <source>
        <dbReference type="ARBA" id="ARBA00022679"/>
    </source>
</evidence>
<organism evidence="11 12">
    <name type="scientific">Thiohalocapsa marina</name>
    <dbReference type="NCBI Taxonomy" id="424902"/>
    <lineage>
        <taxon>Bacteria</taxon>
        <taxon>Pseudomonadati</taxon>
        <taxon>Pseudomonadota</taxon>
        <taxon>Gammaproteobacteria</taxon>
        <taxon>Chromatiales</taxon>
        <taxon>Chromatiaceae</taxon>
        <taxon>Thiohalocapsa</taxon>
    </lineage>
</organism>
<evidence type="ECO:0000313" key="11">
    <source>
        <dbReference type="EMBL" id="KAA6185642.1"/>
    </source>
</evidence>
<dbReference type="InterPro" id="IPR017846">
    <property type="entry name" value="Nict_dMeBzImd_PRibTrfase_bact"/>
</dbReference>
<evidence type="ECO:0000256" key="3">
    <source>
        <dbReference type="ARBA" id="ARBA00011991"/>
    </source>
</evidence>
<dbReference type="HAMAP" id="MF_00230">
    <property type="entry name" value="CobT"/>
    <property type="match status" value="1"/>
</dbReference>
<dbReference type="PANTHER" id="PTHR43463">
    <property type="entry name" value="NICOTINATE-NUCLEOTIDE--DIMETHYLBENZIMIDAZOLE PHOSPHORIBOSYLTRANSFERASE"/>
    <property type="match status" value="1"/>
</dbReference>